<dbReference type="Proteomes" id="UP000315312">
    <property type="component" value="Unassembled WGS sequence"/>
</dbReference>
<dbReference type="GO" id="GO:0005975">
    <property type="term" value="P:carbohydrate metabolic process"/>
    <property type="evidence" value="ECO:0007669"/>
    <property type="project" value="UniProtKB-ARBA"/>
</dbReference>
<comment type="caution">
    <text evidence="5">The sequence shown here is derived from an EMBL/GenBank/DDBJ whole genome shotgun (WGS) entry which is preliminary data.</text>
</comment>
<feature type="domain" description="Fibronectin type-III" evidence="4">
    <location>
        <begin position="213"/>
        <end position="315"/>
    </location>
</feature>
<dbReference type="InterPro" id="IPR036116">
    <property type="entry name" value="FN3_sf"/>
</dbReference>
<keyword evidence="2" id="KW-0677">Repeat</keyword>
<organism evidence="5 6">
    <name type="scientific">Flavobacterium cheniae</name>
    <dbReference type="NCBI Taxonomy" id="295428"/>
    <lineage>
        <taxon>Bacteria</taxon>
        <taxon>Pseudomonadati</taxon>
        <taxon>Bacteroidota</taxon>
        <taxon>Flavobacteriia</taxon>
        <taxon>Flavobacteriales</taxon>
        <taxon>Flavobacteriaceae</taxon>
        <taxon>Flavobacterium</taxon>
    </lineage>
</organism>
<keyword evidence="6" id="KW-1185">Reference proteome</keyword>
<evidence type="ECO:0000256" key="3">
    <source>
        <dbReference type="SAM" id="SignalP"/>
    </source>
</evidence>
<dbReference type="GO" id="GO:0003993">
    <property type="term" value="F:acid phosphatase activity"/>
    <property type="evidence" value="ECO:0007669"/>
    <property type="project" value="InterPro"/>
</dbReference>
<dbReference type="SUPFAM" id="SSF49899">
    <property type="entry name" value="Concanavalin A-like lectins/glucanases"/>
    <property type="match status" value="1"/>
</dbReference>
<dbReference type="GO" id="GO:0046872">
    <property type="term" value="F:metal ion binding"/>
    <property type="evidence" value="ECO:0007669"/>
    <property type="project" value="InterPro"/>
</dbReference>
<gene>
    <name evidence="5" type="ORF">IP97_01641</name>
</gene>
<dbReference type="PANTHER" id="PTHR13817">
    <property type="entry name" value="TITIN"/>
    <property type="match status" value="1"/>
</dbReference>
<dbReference type="CDD" id="cd00063">
    <property type="entry name" value="FN3"/>
    <property type="match status" value="1"/>
</dbReference>
<dbReference type="PROSITE" id="PS50853">
    <property type="entry name" value="FN3"/>
    <property type="match status" value="1"/>
</dbReference>
<dbReference type="Gene3D" id="2.60.120.200">
    <property type="match status" value="1"/>
</dbReference>
<evidence type="ECO:0000313" key="5">
    <source>
        <dbReference type="EMBL" id="TWH94087.1"/>
    </source>
</evidence>
<keyword evidence="1 3" id="KW-0732">Signal</keyword>
<evidence type="ECO:0000313" key="6">
    <source>
        <dbReference type="Proteomes" id="UP000315312"/>
    </source>
</evidence>
<dbReference type="InterPro" id="IPR026444">
    <property type="entry name" value="Secre_tail"/>
</dbReference>
<reference evidence="5 6" key="1">
    <citation type="journal article" date="2015" name="Stand. Genomic Sci.">
        <title>Genomic Encyclopedia of Bacterial and Archaeal Type Strains, Phase III: the genomes of soil and plant-associated and newly described type strains.</title>
        <authorList>
            <person name="Whitman W.B."/>
            <person name="Woyke T."/>
            <person name="Klenk H.P."/>
            <person name="Zhou Y."/>
            <person name="Lilburn T.G."/>
            <person name="Beck B.J."/>
            <person name="De Vos P."/>
            <person name="Vandamme P."/>
            <person name="Eisen J.A."/>
            <person name="Garrity G."/>
            <person name="Hugenholtz P."/>
            <person name="Kyrpides N.C."/>
        </authorList>
    </citation>
    <scope>NUCLEOTIDE SEQUENCE [LARGE SCALE GENOMIC DNA]</scope>
    <source>
        <strain evidence="5 6">CGMCC 1.6844</strain>
    </source>
</reference>
<dbReference type="RefSeq" id="WP_133610428.1">
    <property type="nucleotide sequence ID" value="NZ_SNZC01000004.1"/>
</dbReference>
<dbReference type="InterPro" id="IPR003961">
    <property type="entry name" value="FN3_dom"/>
</dbReference>
<dbReference type="OrthoDB" id="8737820at2"/>
<evidence type="ECO:0000259" key="4">
    <source>
        <dbReference type="PROSITE" id="PS50853"/>
    </source>
</evidence>
<dbReference type="PANTHER" id="PTHR13817:SF166">
    <property type="entry name" value="NEURONAL IGCAM-RELATED"/>
    <property type="match status" value="1"/>
</dbReference>
<proteinExistence type="predicted"/>
<dbReference type="InterPro" id="IPR015914">
    <property type="entry name" value="PAPs_N"/>
</dbReference>
<dbReference type="InterPro" id="IPR013783">
    <property type="entry name" value="Ig-like_fold"/>
</dbReference>
<sequence length="591" mass="62727">MKTRLLLFLLCAFSFGNAQVATFSAPNSYNITANSATISFQVTSNSTTTLYSQLATGDAGNVALAPLSGAGGNAAGTWVSPKNLTGLTPNTTYYFRYRCDNASGTSFSTTGSFTTLSAAPTISVISYPATYNGATINYWLNANGYATTSLVRYGLTSGSLTNQATGSSTSGTAAVASFANLSGLSSNTTYYYQVEATNSIGTSTTAIGSFTTPPQTPGIYSVAVSSITTNSASINYSLWDKGLATTSIVRYGLTSGSLTNQVTGFSVSGDVTVPGSASLTGLNPSTTYYYQVEATNSAGTSTSAIASFTTFSVPGLVAEYTFNNTYNNVNGNNPFASIPGTTSFVLARNGSTVGALQVVGNGNNGTFCNAIAPTGASPRTISLWYKTPNHTSHSIFSYGTAVQYKTFGAYFGASGNIILQGYAYDHPFSNANNAINTWRHLVITFDGTNTKLYMDGTFIQTISTPLLNTGTGSNFRIGNTGLTMQFDDLKIYNYVLEQADITSLYNNNTLTSENFNLNNLEVKLYPNPVRDILNIEIENDIQSIEIYNIQGQKVLSSNQKQINVSDLATGMYMVRIQDIDDNIATKKIVIK</sequence>
<dbReference type="Pfam" id="PF16656">
    <property type="entry name" value="Pur_ac_phosph_N"/>
    <property type="match status" value="2"/>
</dbReference>
<dbReference type="Pfam" id="PF13385">
    <property type="entry name" value="Laminin_G_3"/>
    <property type="match status" value="1"/>
</dbReference>
<dbReference type="InterPro" id="IPR050964">
    <property type="entry name" value="Striated_Muscle_Regulatory"/>
</dbReference>
<accession>A0A562KFE7</accession>
<dbReference type="Gene3D" id="2.60.40.380">
    <property type="entry name" value="Purple acid phosphatase-like, N-terminal"/>
    <property type="match status" value="1"/>
</dbReference>
<name>A0A562KFE7_9FLAO</name>
<dbReference type="NCBIfam" id="TIGR04183">
    <property type="entry name" value="Por_Secre_tail"/>
    <property type="match status" value="1"/>
</dbReference>
<dbReference type="Pfam" id="PF18962">
    <property type="entry name" value="Por_Secre_tail"/>
    <property type="match status" value="1"/>
</dbReference>
<evidence type="ECO:0000256" key="1">
    <source>
        <dbReference type="ARBA" id="ARBA00022729"/>
    </source>
</evidence>
<evidence type="ECO:0000256" key="2">
    <source>
        <dbReference type="ARBA" id="ARBA00022737"/>
    </source>
</evidence>
<feature type="chain" id="PRO_5023097526" evidence="3">
    <location>
        <begin position="21"/>
        <end position="591"/>
    </location>
</feature>
<dbReference type="EMBL" id="VLKM01000006">
    <property type="protein sequence ID" value="TWH94087.1"/>
    <property type="molecule type" value="Genomic_DNA"/>
</dbReference>
<dbReference type="AlphaFoldDB" id="A0A562KFE7"/>
<dbReference type="GO" id="GO:0004553">
    <property type="term" value="F:hydrolase activity, hydrolyzing O-glycosyl compounds"/>
    <property type="evidence" value="ECO:0007669"/>
    <property type="project" value="UniProtKB-ARBA"/>
</dbReference>
<dbReference type="SMART" id="SM00060">
    <property type="entry name" value="FN3"/>
    <property type="match status" value="3"/>
</dbReference>
<feature type="signal peptide" evidence="3">
    <location>
        <begin position="1"/>
        <end position="20"/>
    </location>
</feature>
<dbReference type="Gene3D" id="2.60.40.10">
    <property type="entry name" value="Immunoglobulins"/>
    <property type="match status" value="1"/>
</dbReference>
<dbReference type="InterPro" id="IPR013320">
    <property type="entry name" value="ConA-like_dom_sf"/>
</dbReference>
<protein>
    <submittedName>
        <fullName evidence="5">Putative secreted protein (Por secretion system target)</fullName>
    </submittedName>
</protein>
<dbReference type="SUPFAM" id="SSF49265">
    <property type="entry name" value="Fibronectin type III"/>
    <property type="match status" value="1"/>
</dbReference>